<sequence>MPGDPVHAVRTHVDINAPALRVWEVLTDFDAYAQWNPFIVSARGRPEVGAVLENVLDSNGSTMRFRPTVRVAVPGKELRWLGRLWAPRLLDGEHSFLIEETGSGGVRLTQAETFTGALVALPFVRRKLDVHDHFTAMNTALKQRAEQR</sequence>
<evidence type="ECO:0000313" key="2">
    <source>
        <dbReference type="Proteomes" id="UP000766698"/>
    </source>
</evidence>
<name>A0ABR6EKU8_9ACTN</name>
<keyword evidence="2" id="KW-1185">Reference proteome</keyword>
<dbReference type="InterPro" id="IPR023393">
    <property type="entry name" value="START-like_dom_sf"/>
</dbReference>
<organism evidence="1 2">
    <name type="scientific">Streptomyces durbertensis</name>
    <dbReference type="NCBI Taxonomy" id="2448886"/>
    <lineage>
        <taxon>Bacteria</taxon>
        <taxon>Bacillati</taxon>
        <taxon>Actinomycetota</taxon>
        <taxon>Actinomycetes</taxon>
        <taxon>Kitasatosporales</taxon>
        <taxon>Streptomycetaceae</taxon>
        <taxon>Streptomyces</taxon>
    </lineage>
</organism>
<dbReference type="PANTHER" id="PTHR36166">
    <property type="entry name" value="CHROMOSOME 9, WHOLE GENOME SHOTGUN SEQUENCE"/>
    <property type="match status" value="1"/>
</dbReference>
<dbReference type="CDD" id="cd07822">
    <property type="entry name" value="SRPBCC_4"/>
    <property type="match status" value="1"/>
</dbReference>
<dbReference type="SUPFAM" id="SSF55961">
    <property type="entry name" value="Bet v1-like"/>
    <property type="match status" value="1"/>
</dbReference>
<dbReference type="EMBL" id="WMLF01000341">
    <property type="protein sequence ID" value="MBB1245773.1"/>
    <property type="molecule type" value="Genomic_DNA"/>
</dbReference>
<evidence type="ECO:0000313" key="1">
    <source>
        <dbReference type="EMBL" id="MBB1245773.1"/>
    </source>
</evidence>
<gene>
    <name evidence="1" type="ORF">GL263_19750</name>
</gene>
<dbReference type="Proteomes" id="UP000766698">
    <property type="component" value="Unassembled WGS sequence"/>
</dbReference>
<dbReference type="PANTHER" id="PTHR36166:SF1">
    <property type="entry name" value="SRPBCC DOMAIN-CONTAINING PROTEIN"/>
    <property type="match status" value="1"/>
</dbReference>
<protein>
    <submittedName>
        <fullName evidence="1">SRPBCC domain-containing protein</fullName>
    </submittedName>
</protein>
<accession>A0ABR6EKU8</accession>
<comment type="caution">
    <text evidence="1">The sequence shown here is derived from an EMBL/GenBank/DDBJ whole genome shotgun (WGS) entry which is preliminary data.</text>
</comment>
<proteinExistence type="predicted"/>
<dbReference type="Gene3D" id="3.30.530.20">
    <property type="match status" value="1"/>
</dbReference>
<reference evidence="2" key="1">
    <citation type="journal article" date="2020" name="Syst. Appl. Microbiol.">
        <title>Streptomyces alkaliterrae sp. nov., isolated from an alkaline soil, and emended descriptions of Streptomyces alkaliphilus, Streptomyces calidiresistens and Streptomyces durbertensis.</title>
        <authorList>
            <person name="Swiecimska M."/>
            <person name="Golinska P."/>
            <person name="Nouioui I."/>
            <person name="Wypij M."/>
            <person name="Rai M."/>
            <person name="Sangal V."/>
            <person name="Goodfellow M."/>
        </authorList>
    </citation>
    <scope>NUCLEOTIDE SEQUENCE [LARGE SCALE GENOMIC DNA]</scope>
    <source>
        <strain evidence="2">DSM 104538</strain>
    </source>
</reference>
<dbReference type="Pfam" id="PF10604">
    <property type="entry name" value="Polyketide_cyc2"/>
    <property type="match status" value="1"/>
</dbReference>
<dbReference type="InterPro" id="IPR019587">
    <property type="entry name" value="Polyketide_cyclase/dehydratase"/>
</dbReference>